<organism evidence="2 3">
    <name type="scientific">Svornostia abyssi</name>
    <dbReference type="NCBI Taxonomy" id="2898438"/>
    <lineage>
        <taxon>Bacteria</taxon>
        <taxon>Bacillati</taxon>
        <taxon>Actinomycetota</taxon>
        <taxon>Thermoleophilia</taxon>
        <taxon>Solirubrobacterales</taxon>
        <taxon>Baekduiaceae</taxon>
        <taxon>Svornostia</taxon>
    </lineage>
</organism>
<evidence type="ECO:0000256" key="1">
    <source>
        <dbReference type="SAM" id="MobiDB-lite"/>
    </source>
</evidence>
<dbReference type="Gene3D" id="3.10.129.10">
    <property type="entry name" value="Hotdog Thioesterase"/>
    <property type="match status" value="1"/>
</dbReference>
<dbReference type="EMBL" id="CP088295">
    <property type="protein sequence ID" value="UUY04659.1"/>
    <property type="molecule type" value="Genomic_DNA"/>
</dbReference>
<evidence type="ECO:0000313" key="2">
    <source>
        <dbReference type="EMBL" id="UUY04659.1"/>
    </source>
</evidence>
<evidence type="ECO:0000313" key="3">
    <source>
        <dbReference type="Proteomes" id="UP001058860"/>
    </source>
</evidence>
<sequence>MPALPAIEVPERFNGPPGSGNGGYSAGLLAAQVDAPAVEVTLRAPPPLNRPLVVEARDGATVALDGDAVVLEARPVDLDLEAPAPVGMDDAQAADAISGFRDHDVHPFPTCVVCGPDRDPGDGLRMFPGPLADGRFATVFRPDASLADEDGVVEHAAVWAALDCPSSGPVLDMSPGAAATRAPSVLARLAVRIDEELRVGEAYVSVSWKLGEDGRKRTSGTALYTADGRPVAVARALWIELRA</sequence>
<name>A0ABY5PJ03_9ACTN</name>
<protein>
    <recommendedName>
        <fullName evidence="4">Thioesterase family protein</fullName>
    </recommendedName>
</protein>
<keyword evidence="3" id="KW-1185">Reference proteome</keyword>
<dbReference type="SUPFAM" id="SSF54637">
    <property type="entry name" value="Thioesterase/thiol ester dehydrase-isomerase"/>
    <property type="match status" value="1"/>
</dbReference>
<dbReference type="RefSeq" id="WP_353865135.1">
    <property type="nucleotide sequence ID" value="NZ_CP088295.1"/>
</dbReference>
<evidence type="ECO:0008006" key="4">
    <source>
        <dbReference type="Google" id="ProtNLM"/>
    </source>
</evidence>
<feature type="region of interest" description="Disordered" evidence="1">
    <location>
        <begin position="1"/>
        <end position="20"/>
    </location>
</feature>
<proteinExistence type="predicted"/>
<gene>
    <name evidence="2" type="ORF">LRS13_03765</name>
</gene>
<dbReference type="InterPro" id="IPR029069">
    <property type="entry name" value="HotDog_dom_sf"/>
</dbReference>
<reference evidence="3" key="1">
    <citation type="submission" date="2021-11" db="EMBL/GenBank/DDBJ databases">
        <title>Cultivation dependent microbiological survey of springs from the worlds oldest radium mine currently devoted to the extraction of radon-saturated water.</title>
        <authorList>
            <person name="Kapinusova G."/>
            <person name="Smrhova T."/>
            <person name="Strejcek M."/>
            <person name="Suman J."/>
            <person name="Jani K."/>
            <person name="Pajer P."/>
            <person name="Uhlik O."/>
        </authorList>
    </citation>
    <scope>NUCLEOTIDE SEQUENCE [LARGE SCALE GENOMIC DNA]</scope>
    <source>
        <strain evidence="3">J379</strain>
    </source>
</reference>
<dbReference type="Proteomes" id="UP001058860">
    <property type="component" value="Chromosome"/>
</dbReference>
<accession>A0ABY5PJ03</accession>